<reference evidence="1 2" key="1">
    <citation type="submission" date="2017-07" db="EMBL/GenBank/DDBJ databases">
        <title>Tamlnaduibacter salinus (Mi-7) genome sequencing.</title>
        <authorList>
            <person name="Verma A."/>
            <person name="Krishnamurthi S."/>
        </authorList>
    </citation>
    <scope>NUCLEOTIDE SEQUENCE [LARGE SCALE GENOMIC DNA]</scope>
    <source>
        <strain evidence="1 2">Mi-7</strain>
    </source>
</reference>
<dbReference type="GO" id="GO:0000287">
    <property type="term" value="F:magnesium ion binding"/>
    <property type="evidence" value="ECO:0007669"/>
    <property type="project" value="InterPro"/>
</dbReference>
<protein>
    <recommendedName>
        <fullName evidence="3">5'-nucleotidase</fullName>
    </recommendedName>
</protein>
<gene>
    <name evidence="1" type="ORF">CF392_13655</name>
</gene>
<evidence type="ECO:0000313" key="2">
    <source>
        <dbReference type="Proteomes" id="UP000218332"/>
    </source>
</evidence>
<evidence type="ECO:0000313" key="1">
    <source>
        <dbReference type="EMBL" id="PAV24914.1"/>
    </source>
</evidence>
<dbReference type="EMBL" id="NMPM01000089">
    <property type="protein sequence ID" value="PAV24914.1"/>
    <property type="molecule type" value="Genomic_DNA"/>
</dbReference>
<name>A0A2A2I0V9_9GAMM</name>
<dbReference type="PANTHER" id="PTHR31367">
    <property type="entry name" value="CYTOSOLIC 5'-NUCLEOTIDASE 1 FAMILY MEMBER"/>
    <property type="match status" value="1"/>
</dbReference>
<dbReference type="GO" id="GO:0005737">
    <property type="term" value="C:cytoplasm"/>
    <property type="evidence" value="ECO:0007669"/>
    <property type="project" value="InterPro"/>
</dbReference>
<organism evidence="1 2">
    <name type="scientific">Tamilnaduibacter salinus</name>
    <dbReference type="NCBI Taxonomy" id="1484056"/>
    <lineage>
        <taxon>Bacteria</taxon>
        <taxon>Pseudomonadati</taxon>
        <taxon>Pseudomonadota</taxon>
        <taxon>Gammaproteobacteria</taxon>
        <taxon>Pseudomonadales</taxon>
        <taxon>Marinobacteraceae</taxon>
        <taxon>Tamilnaduibacter</taxon>
    </lineage>
</organism>
<dbReference type="AlphaFoldDB" id="A0A2A2I0V9"/>
<comment type="caution">
    <text evidence="1">The sequence shown here is derived from an EMBL/GenBank/DDBJ whole genome shotgun (WGS) entry which is preliminary data.</text>
</comment>
<dbReference type="Proteomes" id="UP000218332">
    <property type="component" value="Unassembled WGS sequence"/>
</dbReference>
<accession>A0A2A2I0V9</accession>
<dbReference type="OrthoDB" id="9778569at2"/>
<keyword evidence="2" id="KW-1185">Reference proteome</keyword>
<dbReference type="GO" id="GO:0000166">
    <property type="term" value="F:nucleotide binding"/>
    <property type="evidence" value="ECO:0007669"/>
    <property type="project" value="InterPro"/>
</dbReference>
<proteinExistence type="predicted"/>
<sequence>MPPCRFPIEQKLVIGVASSALFDLERPSHERAINRLEQWGVSASETFFLGGMRKERILQVLQPPMCFDDQRTHLTAHAAGIPMAHIPFGIANIP</sequence>
<dbReference type="PANTHER" id="PTHR31367:SF5">
    <property type="entry name" value="CYTOSOLIC 5'-NUCLEOTIDASE 1A"/>
    <property type="match status" value="1"/>
</dbReference>
<evidence type="ECO:0008006" key="3">
    <source>
        <dbReference type="Google" id="ProtNLM"/>
    </source>
</evidence>
<dbReference type="Pfam" id="PF06189">
    <property type="entry name" value="5-nucleotidase"/>
    <property type="match status" value="1"/>
</dbReference>
<dbReference type="GO" id="GO:0008253">
    <property type="term" value="F:5'-nucleotidase activity"/>
    <property type="evidence" value="ECO:0007669"/>
    <property type="project" value="InterPro"/>
</dbReference>
<dbReference type="GO" id="GO:0009117">
    <property type="term" value="P:nucleotide metabolic process"/>
    <property type="evidence" value="ECO:0007669"/>
    <property type="project" value="InterPro"/>
</dbReference>
<dbReference type="InterPro" id="IPR010394">
    <property type="entry name" value="5-nucleotidase"/>
</dbReference>